<dbReference type="PANTHER" id="PTHR10556">
    <property type="entry name" value="3-OXO-5-ALPHA-STEROID 4-DEHYDROGENASE"/>
    <property type="match status" value="1"/>
</dbReference>
<dbReference type="PROSITE" id="PS50244">
    <property type="entry name" value="S5A_REDUCTASE"/>
    <property type="match status" value="1"/>
</dbReference>
<evidence type="ECO:0000256" key="8">
    <source>
        <dbReference type="ARBA" id="ARBA00023136"/>
    </source>
</evidence>
<comment type="subcellular location">
    <subcellularLocation>
        <location evidence="1">Membrane</location>
        <topology evidence="1">Multi-pass membrane protein</topology>
    </subcellularLocation>
</comment>
<keyword evidence="6 13" id="KW-1133">Transmembrane helix</keyword>
<evidence type="ECO:0000256" key="2">
    <source>
        <dbReference type="ARBA" id="ARBA00004972"/>
    </source>
</evidence>
<comment type="function">
    <text evidence="13">Involved in a reduction step in the biosynthesis of the plant steroid, brassinolide.</text>
</comment>
<keyword evidence="13" id="KW-0752">Steroid biosynthesis</keyword>
<evidence type="ECO:0000256" key="13">
    <source>
        <dbReference type="PIRNR" id="PIRNR015596"/>
    </source>
</evidence>
<keyword evidence="13" id="KW-0444">Lipid biosynthesis</keyword>
<evidence type="ECO:0000259" key="14">
    <source>
        <dbReference type="Pfam" id="PF02544"/>
    </source>
</evidence>
<gene>
    <name evidence="15" type="ORF">ACH5RR_004944</name>
</gene>
<dbReference type="PIRSF" id="PIRSF015596">
    <property type="entry name" value="5_alpha-SR2"/>
    <property type="match status" value="1"/>
</dbReference>
<keyword evidence="13" id="KW-0443">Lipid metabolism</keyword>
<keyword evidence="7" id="KW-0560">Oxidoreductase</keyword>
<comment type="caution">
    <text evidence="15">The sequence shown here is derived from an EMBL/GenBank/DDBJ whole genome shotgun (WGS) entry which is preliminary data.</text>
</comment>
<dbReference type="InterPro" id="IPR039357">
    <property type="entry name" value="SRD5A/TECR"/>
</dbReference>
<evidence type="ECO:0000256" key="1">
    <source>
        <dbReference type="ARBA" id="ARBA00004141"/>
    </source>
</evidence>
<evidence type="ECO:0000256" key="10">
    <source>
        <dbReference type="ARBA" id="ARBA00048164"/>
    </source>
</evidence>
<reference evidence="15 16" key="1">
    <citation type="submission" date="2024-11" db="EMBL/GenBank/DDBJ databases">
        <title>A near-complete genome assembly of Cinchona calisaya.</title>
        <authorList>
            <person name="Lian D.C."/>
            <person name="Zhao X.W."/>
            <person name="Wei L."/>
        </authorList>
    </citation>
    <scope>NUCLEOTIDE SEQUENCE [LARGE SCALE GENOMIC DNA]</scope>
    <source>
        <tissue evidence="15">Nenye</tissue>
    </source>
</reference>
<dbReference type="Gene3D" id="1.20.120.1630">
    <property type="match status" value="1"/>
</dbReference>
<feature type="transmembrane region" description="Helical" evidence="13">
    <location>
        <begin position="49"/>
        <end position="68"/>
    </location>
</feature>
<organism evidence="15 16">
    <name type="scientific">Cinchona calisaya</name>
    <dbReference type="NCBI Taxonomy" id="153742"/>
    <lineage>
        <taxon>Eukaryota</taxon>
        <taxon>Viridiplantae</taxon>
        <taxon>Streptophyta</taxon>
        <taxon>Embryophyta</taxon>
        <taxon>Tracheophyta</taxon>
        <taxon>Spermatophyta</taxon>
        <taxon>Magnoliopsida</taxon>
        <taxon>eudicotyledons</taxon>
        <taxon>Gunneridae</taxon>
        <taxon>Pentapetalae</taxon>
        <taxon>asterids</taxon>
        <taxon>lamiids</taxon>
        <taxon>Gentianales</taxon>
        <taxon>Rubiaceae</taxon>
        <taxon>Cinchonoideae</taxon>
        <taxon>Cinchoneae</taxon>
        <taxon>Cinchona</taxon>
    </lineage>
</organism>
<feature type="domain" description="3-oxo-5-alpha-steroid 4-dehydrogenase C-terminal" evidence="14">
    <location>
        <begin position="122"/>
        <end position="270"/>
    </location>
</feature>
<feature type="transmembrane region" description="Helical" evidence="13">
    <location>
        <begin position="80"/>
        <end position="98"/>
    </location>
</feature>
<keyword evidence="5 13" id="KW-0812">Transmembrane</keyword>
<accession>A0ABD3AZ32</accession>
<comment type="catalytic activity">
    <reaction evidence="10 13">
        <text>a 3-oxo-5alpha-steroid + NADP(+) = a 3-oxo-Delta(4)-steroid + NADPH + H(+)</text>
        <dbReference type="Rhea" id="RHEA:54384"/>
        <dbReference type="ChEBI" id="CHEBI:13601"/>
        <dbReference type="ChEBI" id="CHEBI:15378"/>
        <dbReference type="ChEBI" id="CHEBI:47909"/>
        <dbReference type="ChEBI" id="CHEBI:57783"/>
        <dbReference type="ChEBI" id="CHEBI:58349"/>
        <dbReference type="EC" id="1.3.1.22"/>
    </reaction>
</comment>
<evidence type="ECO:0000256" key="6">
    <source>
        <dbReference type="ARBA" id="ARBA00022989"/>
    </source>
</evidence>
<comment type="similarity">
    <text evidence="3 13">Belongs to the steroid 5-alpha reductase family.</text>
</comment>
<dbReference type="GO" id="GO:0016020">
    <property type="term" value="C:membrane"/>
    <property type="evidence" value="ECO:0007669"/>
    <property type="project" value="UniProtKB-SubCell"/>
</dbReference>
<dbReference type="FunFam" id="1.20.120.1630:FF:000002">
    <property type="entry name" value="Steroid 5 alpha-reductase 1"/>
    <property type="match status" value="1"/>
</dbReference>
<dbReference type="EMBL" id="JBJUIK010000002">
    <property type="protein sequence ID" value="KAL3536483.1"/>
    <property type="molecule type" value="Genomic_DNA"/>
</dbReference>
<dbReference type="GO" id="GO:0016132">
    <property type="term" value="P:brassinosteroid biosynthetic process"/>
    <property type="evidence" value="ECO:0007669"/>
    <property type="project" value="UniProtKB-KW"/>
</dbReference>
<comment type="pathway">
    <text evidence="11">Steroid biosynthesis.</text>
</comment>
<evidence type="ECO:0000313" key="15">
    <source>
        <dbReference type="EMBL" id="KAL3536483.1"/>
    </source>
</evidence>
<proteinExistence type="inferred from homology"/>
<dbReference type="InterPro" id="IPR016636">
    <property type="entry name" value="3-oxo-5-alpha-steroid_4-DH"/>
</dbReference>
<dbReference type="GO" id="GO:0047751">
    <property type="term" value="F:3-oxo-5-alpha-steroid 4-dehydrogenase (NADP+) activity"/>
    <property type="evidence" value="ECO:0007669"/>
    <property type="project" value="UniProtKB-EC"/>
</dbReference>
<protein>
    <recommendedName>
        <fullName evidence="12 13">Steroid 5-alpha-reductase DET2</fullName>
        <ecNumber evidence="4 13">1.3.1.22</ecNumber>
    </recommendedName>
</protein>
<comment type="pathway">
    <text evidence="9 13">Plant hormone biosynthesis; brassinosteroid biosynthesis.</text>
</comment>
<evidence type="ECO:0000256" key="5">
    <source>
        <dbReference type="ARBA" id="ARBA00022692"/>
    </source>
</evidence>
<evidence type="ECO:0000256" key="3">
    <source>
        <dbReference type="ARBA" id="ARBA00007742"/>
    </source>
</evidence>
<feature type="transmembrane region" description="Helical" evidence="13">
    <location>
        <begin position="7"/>
        <end position="29"/>
    </location>
</feature>
<keyword evidence="13" id="KW-1069">Brassinosteroid biosynthesis</keyword>
<sequence>MLSDQKVFDYGLLFFLIITPPTIIALLFLTAPYGKHQRPGWGPTIPAPLAWFLMESPTLWLTLLLFPLGKNHSNPTAQILILPYLIHYVHRTVIYPLRLFIKTHRRKTNLDSQAGRKSAAAAFPVSVAMMAFVFNLLNAYLQARWVSHYANYEGDRWFWWRFAGGLVVFVLGMAVNVRSDYVLLGLKSEGGGYKIPRGGWFELVSCPNYFGEILEWLGWALMSWSWAGLVFLLYTCGNLVPRAASNHMWYLNKFGEDYPKNRKAVIPFVF</sequence>
<dbReference type="AlphaFoldDB" id="A0ABD3AZ32"/>
<name>A0ABD3AZ32_9GENT</name>
<evidence type="ECO:0000313" key="16">
    <source>
        <dbReference type="Proteomes" id="UP001630127"/>
    </source>
</evidence>
<keyword evidence="8 13" id="KW-0472">Membrane</keyword>
<dbReference type="EC" id="1.3.1.22" evidence="4 13"/>
<feature type="transmembrane region" description="Helical" evidence="13">
    <location>
        <begin position="118"/>
        <end position="137"/>
    </location>
</feature>
<evidence type="ECO:0000256" key="12">
    <source>
        <dbReference type="ARBA" id="ARBA00068774"/>
    </source>
</evidence>
<evidence type="ECO:0000256" key="9">
    <source>
        <dbReference type="ARBA" id="ARBA00037910"/>
    </source>
</evidence>
<evidence type="ECO:0000256" key="4">
    <source>
        <dbReference type="ARBA" id="ARBA00012049"/>
    </source>
</evidence>
<evidence type="ECO:0000256" key="11">
    <source>
        <dbReference type="ARBA" id="ARBA00060577"/>
    </source>
</evidence>
<dbReference type="Proteomes" id="UP001630127">
    <property type="component" value="Unassembled WGS sequence"/>
</dbReference>
<dbReference type="PANTHER" id="PTHR10556:SF43">
    <property type="entry name" value="STEROID 5-ALPHA-REDUCTASE DET2"/>
    <property type="match status" value="1"/>
</dbReference>
<keyword evidence="16" id="KW-1185">Reference proteome</keyword>
<feature type="transmembrane region" description="Helical" evidence="13">
    <location>
        <begin position="216"/>
        <end position="240"/>
    </location>
</feature>
<feature type="transmembrane region" description="Helical" evidence="13">
    <location>
        <begin position="158"/>
        <end position="177"/>
    </location>
</feature>
<dbReference type="InterPro" id="IPR001104">
    <property type="entry name" value="3-oxo-5_a-steroid_4-DH_C"/>
</dbReference>
<comment type="pathway">
    <text evidence="2">Hormone biosynthesis.</text>
</comment>
<evidence type="ECO:0000256" key="7">
    <source>
        <dbReference type="ARBA" id="ARBA00023002"/>
    </source>
</evidence>
<dbReference type="Pfam" id="PF02544">
    <property type="entry name" value="Steroid_dh"/>
    <property type="match status" value="1"/>
</dbReference>